<dbReference type="InterPro" id="IPR002938">
    <property type="entry name" value="FAD-bd"/>
</dbReference>
<dbReference type="Proteomes" id="UP000547011">
    <property type="component" value="Unassembled WGS sequence"/>
</dbReference>
<evidence type="ECO:0000256" key="1">
    <source>
        <dbReference type="ARBA" id="ARBA00023002"/>
    </source>
</evidence>
<sequence length="432" mass="46692">MMQDRVLIAGGGIGGLALALTLHQIGVPFTVYEAVRQLAPLGVGINIQPNAVRELFDLGLGQDDLDSIGVPSREWALLGRNGNEIYSEPRGLEAGYNWPQYSVHRGQLHMLLYRTLVARAGADSVRLGHEVTGYTRNSDGSVTAQIRRAEGDITHVSGRLLIGADGIHSNVRAAMHPDQPPIHWGGAVMWRGTTLAQPIRSGSSFVGLGSHRQRIVFYPIGAADPETGLAVTNWIAEVTQDNSEGWKNAGWFRRVEIAEFAHHFADWRYDWLDVPDMLSRADIAYENPMIDRDPVSTWQDGPVALMGDAAHAMYPTGSNGASQAIIDARILGAMMIAHGVNADALAAYDEKLCGPVSELILRNRGAGPFGLLNMVDERCGGVFDDIDAVIPAEERAEFMARYKAAAGFAIEQLNAAPPTIASDARVTETVPA</sequence>
<gene>
    <name evidence="4" type="ORF">GGR20_001820</name>
</gene>
<evidence type="ECO:0000256" key="2">
    <source>
        <dbReference type="ARBA" id="ARBA00023033"/>
    </source>
</evidence>
<keyword evidence="5" id="KW-1185">Reference proteome</keyword>
<dbReference type="PANTHER" id="PTHR13789:SF268">
    <property type="entry name" value="5-METHYLPHENAZINE-1-CARBOXYLATE 1-MONOOXYGENASE"/>
    <property type="match status" value="1"/>
</dbReference>
<proteinExistence type="predicted"/>
<dbReference type="GO" id="GO:0004497">
    <property type="term" value="F:monooxygenase activity"/>
    <property type="evidence" value="ECO:0007669"/>
    <property type="project" value="UniProtKB-KW"/>
</dbReference>
<feature type="domain" description="FAD-binding" evidence="3">
    <location>
        <begin position="295"/>
        <end position="339"/>
    </location>
</feature>
<name>A0A7W6IN14_9HYPH</name>
<reference evidence="4 5" key="1">
    <citation type="submission" date="2020-08" db="EMBL/GenBank/DDBJ databases">
        <title>Genomic Encyclopedia of Type Strains, Phase IV (KMG-IV): sequencing the most valuable type-strain genomes for metagenomic binning, comparative biology and taxonomic classification.</title>
        <authorList>
            <person name="Goeker M."/>
        </authorList>
    </citation>
    <scope>NUCLEOTIDE SEQUENCE [LARGE SCALE GENOMIC DNA]</scope>
    <source>
        <strain evidence="4 5">DSM 23447</strain>
    </source>
</reference>
<dbReference type="InterPro" id="IPR036188">
    <property type="entry name" value="FAD/NAD-bd_sf"/>
</dbReference>
<dbReference type="Gene3D" id="3.50.50.60">
    <property type="entry name" value="FAD/NAD(P)-binding domain"/>
    <property type="match status" value="1"/>
</dbReference>
<keyword evidence="2" id="KW-0503">Monooxygenase</keyword>
<dbReference type="SUPFAM" id="SSF54373">
    <property type="entry name" value="FAD-linked reductases, C-terminal domain"/>
    <property type="match status" value="1"/>
</dbReference>
<evidence type="ECO:0000259" key="3">
    <source>
        <dbReference type="Pfam" id="PF01494"/>
    </source>
</evidence>
<dbReference type="PRINTS" id="PR00420">
    <property type="entry name" value="RNGMNOXGNASE"/>
</dbReference>
<dbReference type="InterPro" id="IPR050493">
    <property type="entry name" value="FAD-dep_Monooxygenase_BioMet"/>
</dbReference>
<feature type="domain" description="FAD-binding" evidence="3">
    <location>
        <begin position="5"/>
        <end position="176"/>
    </location>
</feature>
<dbReference type="EMBL" id="JACIEW010000004">
    <property type="protein sequence ID" value="MBB4052177.1"/>
    <property type="molecule type" value="Genomic_DNA"/>
</dbReference>
<dbReference type="SUPFAM" id="SSF51905">
    <property type="entry name" value="FAD/NAD(P)-binding domain"/>
    <property type="match status" value="1"/>
</dbReference>
<dbReference type="GO" id="GO:0071949">
    <property type="term" value="F:FAD binding"/>
    <property type="evidence" value="ECO:0007669"/>
    <property type="project" value="InterPro"/>
</dbReference>
<comment type="caution">
    <text evidence="4">The sequence shown here is derived from an EMBL/GenBank/DDBJ whole genome shotgun (WGS) entry which is preliminary data.</text>
</comment>
<evidence type="ECO:0000313" key="5">
    <source>
        <dbReference type="Proteomes" id="UP000547011"/>
    </source>
</evidence>
<dbReference type="AlphaFoldDB" id="A0A7W6IN14"/>
<protein>
    <submittedName>
        <fullName evidence="4">2-polyprenyl-6-methoxyphenol hydroxylase-like FAD-dependent oxidoreductase</fullName>
    </submittedName>
</protein>
<keyword evidence="1" id="KW-0560">Oxidoreductase</keyword>
<dbReference type="Pfam" id="PF01494">
    <property type="entry name" value="FAD_binding_3"/>
    <property type="match status" value="2"/>
</dbReference>
<dbReference type="Gene3D" id="3.30.9.30">
    <property type="match status" value="1"/>
</dbReference>
<evidence type="ECO:0000313" key="4">
    <source>
        <dbReference type="EMBL" id="MBB4052177.1"/>
    </source>
</evidence>
<organism evidence="4 5">
    <name type="scientific">Devosia subaequoris</name>
    <dbReference type="NCBI Taxonomy" id="395930"/>
    <lineage>
        <taxon>Bacteria</taxon>
        <taxon>Pseudomonadati</taxon>
        <taxon>Pseudomonadota</taxon>
        <taxon>Alphaproteobacteria</taxon>
        <taxon>Hyphomicrobiales</taxon>
        <taxon>Devosiaceae</taxon>
        <taxon>Devosia</taxon>
    </lineage>
</organism>
<accession>A0A7W6IN14</accession>
<dbReference type="NCBIfam" id="NF005720">
    <property type="entry name" value="PRK07538.1"/>
    <property type="match status" value="1"/>
</dbReference>
<dbReference type="PANTHER" id="PTHR13789">
    <property type="entry name" value="MONOOXYGENASE"/>
    <property type="match status" value="1"/>
</dbReference>